<feature type="domain" description="Tyr recombinase" evidence="2">
    <location>
        <begin position="1"/>
        <end position="88"/>
    </location>
</feature>
<dbReference type="InterPro" id="IPR002104">
    <property type="entry name" value="Integrase_catalytic"/>
</dbReference>
<evidence type="ECO:0000313" key="3">
    <source>
        <dbReference type="EMBL" id="UOR07521.1"/>
    </source>
</evidence>
<reference evidence="3 4" key="1">
    <citation type="submission" date="2022-04" db="EMBL/GenBank/DDBJ databases">
        <title>Hymenobacter sp. isolated from the air.</title>
        <authorList>
            <person name="Won M."/>
            <person name="Lee C.-M."/>
            <person name="Woen H.-Y."/>
            <person name="Kwon S.-W."/>
        </authorList>
    </citation>
    <scope>NUCLEOTIDE SEQUENCE [LARGE SCALE GENOMIC DNA]</scope>
    <source>
        <strain evidence="4">5413 J-13</strain>
    </source>
</reference>
<evidence type="ECO:0000259" key="2">
    <source>
        <dbReference type="PROSITE" id="PS51898"/>
    </source>
</evidence>
<keyword evidence="4" id="KW-1185">Reference proteome</keyword>
<dbReference type="PROSITE" id="PS51898">
    <property type="entry name" value="TYR_RECOMBINASE"/>
    <property type="match status" value="1"/>
</dbReference>
<dbReference type="Proteomes" id="UP000829925">
    <property type="component" value="Chromosome"/>
</dbReference>
<dbReference type="KEGG" id="haei:MUN82_10585"/>
<dbReference type="AlphaFoldDB" id="A0A8T9T1J6"/>
<proteinExistence type="predicted"/>
<evidence type="ECO:0000256" key="1">
    <source>
        <dbReference type="ARBA" id="ARBA00023172"/>
    </source>
</evidence>
<dbReference type="GO" id="GO:0003677">
    <property type="term" value="F:DNA binding"/>
    <property type="evidence" value="ECO:0007669"/>
    <property type="project" value="InterPro"/>
</dbReference>
<dbReference type="InterPro" id="IPR013762">
    <property type="entry name" value="Integrase-like_cat_sf"/>
</dbReference>
<dbReference type="InterPro" id="IPR011010">
    <property type="entry name" value="DNA_brk_join_enz"/>
</dbReference>
<gene>
    <name evidence="3" type="ORF">MUN82_10585</name>
</gene>
<protein>
    <recommendedName>
        <fullName evidence="2">Tyr recombinase domain-containing protein</fullName>
    </recommendedName>
</protein>
<keyword evidence="1" id="KW-0233">DNA recombination</keyword>
<dbReference type="GO" id="GO:0006310">
    <property type="term" value="P:DNA recombination"/>
    <property type="evidence" value="ECO:0007669"/>
    <property type="project" value="UniProtKB-KW"/>
</dbReference>
<accession>A0A8T9T1J6</accession>
<evidence type="ECO:0000313" key="4">
    <source>
        <dbReference type="Proteomes" id="UP000829925"/>
    </source>
</evidence>
<sequence>MAHVRGGKGKKDRDLPLPESLLLLLREQFRQFRPVVYLFEGQLPGEPYSERSLQLMVKQAAERASIRRPDYLAHTATLLHNALAGRGR</sequence>
<dbReference type="EMBL" id="CP095053">
    <property type="protein sequence ID" value="UOR07521.1"/>
    <property type="molecule type" value="Genomic_DNA"/>
</dbReference>
<dbReference type="RefSeq" id="WP_245097345.1">
    <property type="nucleotide sequence ID" value="NZ_CP095053.1"/>
</dbReference>
<organism evidence="3 4">
    <name type="scientific">Hymenobacter aerilatus</name>
    <dbReference type="NCBI Taxonomy" id="2932251"/>
    <lineage>
        <taxon>Bacteria</taxon>
        <taxon>Pseudomonadati</taxon>
        <taxon>Bacteroidota</taxon>
        <taxon>Cytophagia</taxon>
        <taxon>Cytophagales</taxon>
        <taxon>Hymenobacteraceae</taxon>
        <taxon>Hymenobacter</taxon>
    </lineage>
</organism>
<dbReference type="GO" id="GO:0015074">
    <property type="term" value="P:DNA integration"/>
    <property type="evidence" value="ECO:0007669"/>
    <property type="project" value="InterPro"/>
</dbReference>
<dbReference type="Gene3D" id="1.10.443.10">
    <property type="entry name" value="Intergrase catalytic core"/>
    <property type="match status" value="1"/>
</dbReference>
<name>A0A8T9T1J6_9BACT</name>
<dbReference type="SUPFAM" id="SSF56349">
    <property type="entry name" value="DNA breaking-rejoining enzymes"/>
    <property type="match status" value="1"/>
</dbReference>